<proteinExistence type="predicted"/>
<sequence>MPVPCTATPADVATNHVKELAMQRRQRAAGTLADIFEMSALPADTVGKLTSALQAHGRVAIHFHPDRLVKGGETVAGSLLATGCIQSQFESQISNGRVDSAPGGKRDQWEDRLFGGAYEQAAPSLRPKYGALFLLGQSDGPAPRFGSCYFLLSPDATKRATFCYGDSHLDPPARGTYEVWEDILSELFQESFTRDGALGIGLRPPALASRILDVLHSPLSDKWSFPAARNLDHYIEAQVHGQVDLGPDVDALVADPSFKGTSVGAQLHSIASRYGMLLHWHAGSQLSVDEVPNDFRGPRMPEIARIVAPKGMLTPALIGAAARQAAEEKATQADLGPSEKAMQELKLLWHVLLRYGSPQAPWE</sequence>
<dbReference type="OrthoDB" id="3514773at2759"/>
<name>A0A812R599_9DINO</name>
<evidence type="ECO:0000313" key="2">
    <source>
        <dbReference type="Proteomes" id="UP000601435"/>
    </source>
</evidence>
<dbReference type="AlphaFoldDB" id="A0A812R599"/>
<protein>
    <submittedName>
        <fullName evidence="1">NucI protein</fullName>
    </submittedName>
</protein>
<dbReference type="Pfam" id="PF12294">
    <property type="entry name" value="DUF3626"/>
    <property type="match status" value="1"/>
</dbReference>
<keyword evidence="2" id="KW-1185">Reference proteome</keyword>
<dbReference type="EMBL" id="CAJNJA010018410">
    <property type="protein sequence ID" value="CAE7422685.1"/>
    <property type="molecule type" value="Genomic_DNA"/>
</dbReference>
<accession>A0A812R599</accession>
<organism evidence="1 2">
    <name type="scientific">Symbiodinium necroappetens</name>
    <dbReference type="NCBI Taxonomy" id="1628268"/>
    <lineage>
        <taxon>Eukaryota</taxon>
        <taxon>Sar</taxon>
        <taxon>Alveolata</taxon>
        <taxon>Dinophyceae</taxon>
        <taxon>Suessiales</taxon>
        <taxon>Symbiodiniaceae</taxon>
        <taxon>Symbiodinium</taxon>
    </lineage>
</organism>
<comment type="caution">
    <text evidence="1">The sequence shown here is derived from an EMBL/GenBank/DDBJ whole genome shotgun (WGS) entry which is preliminary data.</text>
</comment>
<evidence type="ECO:0000313" key="1">
    <source>
        <dbReference type="EMBL" id="CAE7422685.1"/>
    </source>
</evidence>
<dbReference type="Proteomes" id="UP000601435">
    <property type="component" value="Unassembled WGS sequence"/>
</dbReference>
<reference evidence="1" key="1">
    <citation type="submission" date="2021-02" db="EMBL/GenBank/DDBJ databases">
        <authorList>
            <person name="Dougan E. K."/>
            <person name="Rhodes N."/>
            <person name="Thang M."/>
            <person name="Chan C."/>
        </authorList>
    </citation>
    <scope>NUCLEOTIDE SEQUENCE</scope>
</reference>
<dbReference type="InterPro" id="IPR022074">
    <property type="entry name" value="DUF3626"/>
</dbReference>
<gene>
    <name evidence="1" type="primary">nucI</name>
    <name evidence="1" type="ORF">SNEC2469_LOCUS11595</name>
</gene>